<feature type="region of interest" description="Disordered" evidence="1">
    <location>
        <begin position="151"/>
        <end position="176"/>
    </location>
</feature>
<dbReference type="Pfam" id="PF01936">
    <property type="entry name" value="NYN"/>
    <property type="match status" value="1"/>
</dbReference>
<feature type="region of interest" description="Disordered" evidence="1">
    <location>
        <begin position="240"/>
        <end position="270"/>
    </location>
</feature>
<name>A0A8H6SB68_9AGAR</name>
<feature type="region of interest" description="Disordered" evidence="1">
    <location>
        <begin position="104"/>
        <end position="138"/>
    </location>
</feature>
<dbReference type="Proteomes" id="UP000636479">
    <property type="component" value="Unassembled WGS sequence"/>
</dbReference>
<feature type="domain" description="NYN" evidence="2">
    <location>
        <begin position="4"/>
        <end position="90"/>
    </location>
</feature>
<dbReference type="OrthoDB" id="549353at2759"/>
<dbReference type="GO" id="GO:0004540">
    <property type="term" value="F:RNA nuclease activity"/>
    <property type="evidence" value="ECO:0007669"/>
    <property type="project" value="InterPro"/>
</dbReference>
<feature type="compositionally biased region" description="Polar residues" evidence="1">
    <location>
        <begin position="161"/>
        <end position="170"/>
    </location>
</feature>
<dbReference type="Gene3D" id="3.40.50.1010">
    <property type="entry name" value="5'-nuclease"/>
    <property type="match status" value="1"/>
</dbReference>
<dbReference type="AlphaFoldDB" id="A0A8H6SB68"/>
<dbReference type="RefSeq" id="XP_037216470.1">
    <property type="nucleotide sequence ID" value="XM_037367076.1"/>
</dbReference>
<sequence>MASKTNALRSELQSSGVSLVDCLDNVRQDIANRMVMVDMLVHAMDHPHTTFILISGHQEFAYVVSILRLRKFEVVVISTSAHPSLTSQASISLDWDKHIMDYPAADSSTTSSSPTTRPVELNGNASPIRSDHFKTPPLRPVDTFVDSPILPSPQPGAAPAYTTNVSQPSEVDTPRPTPVKLETPFLSSNLNSLPQMAPPRPSSAVADIRPISIPHSSPSVIRAQSFNAPKPFFPPPPEFPSATTSVKDSVPKSMQPATIPPSPPLASTSSTVHLFGSASSKNPFDPLINVLEAHKASGQSRPLRSIIGQELAKSVYERAGAQSFAEYTAQAEQHGLVEMGGNNGLAWISLKAPSVNTKKAIPVIFQPLVDAILSQRARGISKPLRSVIGSEIVGGPSVYAAAGVKQFRQYTALAEQNRIIQMGGAQGEEWIMLHSSVL</sequence>
<accession>A0A8H6SB68</accession>
<gene>
    <name evidence="3" type="ORF">MIND_01049000</name>
</gene>
<evidence type="ECO:0000313" key="3">
    <source>
        <dbReference type="EMBL" id="KAF7295107.1"/>
    </source>
</evidence>
<evidence type="ECO:0000259" key="2">
    <source>
        <dbReference type="Pfam" id="PF01936"/>
    </source>
</evidence>
<organism evidence="3 4">
    <name type="scientific">Mycena indigotica</name>
    <dbReference type="NCBI Taxonomy" id="2126181"/>
    <lineage>
        <taxon>Eukaryota</taxon>
        <taxon>Fungi</taxon>
        <taxon>Dikarya</taxon>
        <taxon>Basidiomycota</taxon>
        <taxon>Agaricomycotina</taxon>
        <taxon>Agaricomycetes</taxon>
        <taxon>Agaricomycetidae</taxon>
        <taxon>Agaricales</taxon>
        <taxon>Marasmiineae</taxon>
        <taxon>Mycenaceae</taxon>
        <taxon>Mycena</taxon>
    </lineage>
</organism>
<dbReference type="GeneID" id="59349592"/>
<reference evidence="3" key="1">
    <citation type="submission" date="2020-05" db="EMBL/GenBank/DDBJ databases">
        <title>Mycena genomes resolve the evolution of fungal bioluminescence.</title>
        <authorList>
            <person name="Tsai I.J."/>
        </authorList>
    </citation>
    <scope>NUCLEOTIDE SEQUENCE</scope>
    <source>
        <strain evidence="3">171206Taipei</strain>
    </source>
</reference>
<feature type="compositionally biased region" description="Low complexity" evidence="1">
    <location>
        <begin position="107"/>
        <end position="116"/>
    </location>
</feature>
<comment type="caution">
    <text evidence="3">The sequence shown here is derived from an EMBL/GenBank/DDBJ whole genome shotgun (WGS) entry which is preliminary data.</text>
</comment>
<dbReference type="InterPro" id="IPR021139">
    <property type="entry name" value="NYN"/>
</dbReference>
<evidence type="ECO:0000313" key="4">
    <source>
        <dbReference type="Proteomes" id="UP000636479"/>
    </source>
</evidence>
<evidence type="ECO:0000256" key="1">
    <source>
        <dbReference type="SAM" id="MobiDB-lite"/>
    </source>
</evidence>
<proteinExistence type="predicted"/>
<keyword evidence="4" id="KW-1185">Reference proteome</keyword>
<protein>
    <submittedName>
        <fullName evidence="3">NYN domain-containing protein</fullName>
    </submittedName>
</protein>
<dbReference type="EMBL" id="JACAZF010000009">
    <property type="protein sequence ID" value="KAF7295107.1"/>
    <property type="molecule type" value="Genomic_DNA"/>
</dbReference>